<dbReference type="CDD" id="cd06257">
    <property type="entry name" value="DnaJ"/>
    <property type="match status" value="1"/>
</dbReference>
<evidence type="ECO:0000256" key="6">
    <source>
        <dbReference type="PROSITE-ProRule" id="PRU00339"/>
    </source>
</evidence>
<evidence type="ECO:0000256" key="2">
    <source>
        <dbReference type="ARBA" id="ARBA00022729"/>
    </source>
</evidence>
<dbReference type="SMART" id="SM00028">
    <property type="entry name" value="TPR"/>
    <property type="match status" value="7"/>
</dbReference>
<dbReference type="PROSITE" id="PS50005">
    <property type="entry name" value="TPR"/>
    <property type="match status" value="3"/>
</dbReference>
<evidence type="ECO:0000256" key="5">
    <source>
        <dbReference type="ARBA" id="ARBA00022824"/>
    </source>
</evidence>
<dbReference type="PRINTS" id="PR00625">
    <property type="entry name" value="JDOMAIN"/>
</dbReference>
<evidence type="ECO:0000259" key="10">
    <source>
        <dbReference type="PROSITE" id="PS50076"/>
    </source>
</evidence>
<dbReference type="InterPro" id="IPR051727">
    <property type="entry name" value="DnaJ_C3_Co-chaperones"/>
</dbReference>
<dbReference type="InterPro" id="IPR011990">
    <property type="entry name" value="TPR-like_helical_dom_sf"/>
</dbReference>
<feature type="domain" description="J" evidence="10">
    <location>
        <begin position="377"/>
        <end position="445"/>
    </location>
</feature>
<dbReference type="Pfam" id="PF00226">
    <property type="entry name" value="DnaJ"/>
    <property type="match status" value="1"/>
</dbReference>
<proteinExistence type="predicted"/>
<dbReference type="AlphaFoldDB" id="A0A6A5HSB2"/>
<dbReference type="PANTHER" id="PTHR44140:SF4">
    <property type="entry name" value="J DOMAIN-CONTAINING PROTEIN"/>
    <property type="match status" value="1"/>
</dbReference>
<dbReference type="InterPro" id="IPR013105">
    <property type="entry name" value="TPR_2"/>
</dbReference>
<dbReference type="SUPFAM" id="SSF46565">
    <property type="entry name" value="Chaperone J-domain"/>
    <property type="match status" value="1"/>
</dbReference>
<dbReference type="GO" id="GO:0051087">
    <property type="term" value="F:protein-folding chaperone binding"/>
    <property type="evidence" value="ECO:0007669"/>
    <property type="project" value="TreeGrafter"/>
</dbReference>
<keyword evidence="4 6" id="KW-0802">TPR repeat</keyword>
<dbReference type="CTD" id="9816418"/>
<evidence type="ECO:0000256" key="4">
    <source>
        <dbReference type="ARBA" id="ARBA00022803"/>
    </source>
</evidence>
<comment type="caution">
    <text evidence="11">The sequence shown here is derived from an EMBL/GenBank/DDBJ whole genome shotgun (WGS) entry which is preliminary data.</text>
</comment>
<keyword evidence="2 9" id="KW-0732">Signal</keyword>
<evidence type="ECO:0000256" key="8">
    <source>
        <dbReference type="SAM" id="MobiDB-lite"/>
    </source>
</evidence>
<dbReference type="Gene3D" id="1.25.40.10">
    <property type="entry name" value="Tetratricopeptide repeat domain"/>
    <property type="match status" value="1"/>
</dbReference>
<evidence type="ECO:0000256" key="1">
    <source>
        <dbReference type="ARBA" id="ARBA00004319"/>
    </source>
</evidence>
<dbReference type="InterPro" id="IPR036869">
    <property type="entry name" value="J_dom_sf"/>
</dbReference>
<feature type="signal peptide" evidence="9">
    <location>
        <begin position="1"/>
        <end position="23"/>
    </location>
</feature>
<dbReference type="InterPro" id="IPR001623">
    <property type="entry name" value="DnaJ_domain"/>
</dbReference>
<evidence type="ECO:0000256" key="3">
    <source>
        <dbReference type="ARBA" id="ARBA00022737"/>
    </source>
</evidence>
<dbReference type="Pfam" id="PF13181">
    <property type="entry name" value="TPR_8"/>
    <property type="match status" value="1"/>
</dbReference>
<feature type="repeat" description="TPR" evidence="6">
    <location>
        <begin position="23"/>
        <end position="56"/>
    </location>
</feature>
<evidence type="ECO:0000256" key="9">
    <source>
        <dbReference type="SAM" id="SignalP"/>
    </source>
</evidence>
<dbReference type="GO" id="GO:0005788">
    <property type="term" value="C:endoplasmic reticulum lumen"/>
    <property type="evidence" value="ECO:0007669"/>
    <property type="project" value="UniProtKB-SubCell"/>
</dbReference>
<dbReference type="FunFam" id="1.25.40.10:FF:000224">
    <property type="entry name" value="DnaJ and TPR domain protein"/>
    <property type="match status" value="1"/>
</dbReference>
<sequence>MKRRTVFLIFCVGLSIANDKTESHSEYEAGNALFVNRQYTDALTHYHKAIELDPTNYQAIFRRATTYFTFGRTKPGLVDLDTVLEQKPDFAGARNQRANVLIKMGRLEDALADLRYLNSGSSASDEIQEKLESIEQLKDEKHILNQLPLGENCDVVEEMTTKLLESQPWDSSLYIQRAKCHQAENRLKTAIHDLKHASKLSSDNTELLYEMSVMEYQVGDVRDSLSTIRECLKINPDHKTCYASYKSLRKIVKSLDSMKNSMEEQKWVDCLERGEKLLKSNIDDNAVKVNVYRLTCQCNREEGNIGEAIQQCNQVLEFDDSDVETLIQRAEAYMADEEYDLATADYEKAMEFDSSNEAAKTGKDQAKRAKELVGKRDYYKILGVRRNANKREITKAYRKKAQKWHPDNFQDEKEKKKAEKKFIDIAAAKEVLSDDEKRRAFDNGQDPLDSENGRNGHGGGGGFHDFQGFNPFGRGGGGGSRSNFFFHF</sequence>
<dbReference type="Gene3D" id="1.10.287.110">
    <property type="entry name" value="DnaJ domain"/>
    <property type="match status" value="1"/>
</dbReference>
<dbReference type="Pfam" id="PF07719">
    <property type="entry name" value="TPR_2"/>
    <property type="match status" value="1"/>
</dbReference>
<dbReference type="RefSeq" id="XP_003098804.2">
    <property type="nucleotide sequence ID" value="XM_003098756.2"/>
</dbReference>
<name>A0A6A5HSB2_CAERE</name>
<organism evidence="11 12">
    <name type="scientific">Caenorhabditis remanei</name>
    <name type="common">Caenorhabditis vulgaris</name>
    <dbReference type="NCBI Taxonomy" id="31234"/>
    <lineage>
        <taxon>Eukaryota</taxon>
        <taxon>Metazoa</taxon>
        <taxon>Ecdysozoa</taxon>
        <taxon>Nematoda</taxon>
        <taxon>Chromadorea</taxon>
        <taxon>Rhabditida</taxon>
        <taxon>Rhabditina</taxon>
        <taxon>Rhabditomorpha</taxon>
        <taxon>Rhabditoidea</taxon>
        <taxon>Rhabditidae</taxon>
        <taxon>Peloderinae</taxon>
        <taxon>Caenorhabditis</taxon>
    </lineage>
</organism>
<dbReference type="GO" id="GO:0034975">
    <property type="term" value="P:protein folding in endoplasmic reticulum"/>
    <property type="evidence" value="ECO:0007669"/>
    <property type="project" value="TreeGrafter"/>
</dbReference>
<dbReference type="FunFam" id="1.10.287.110:FF:000015">
    <property type="entry name" value="dnaJ homolog subfamily C member 3"/>
    <property type="match status" value="1"/>
</dbReference>
<dbReference type="KEGG" id="crq:GCK72_000916"/>
<evidence type="ECO:0000313" key="11">
    <source>
        <dbReference type="EMBL" id="KAF1769103.1"/>
    </source>
</evidence>
<comment type="subcellular location">
    <subcellularLocation>
        <location evidence="1">Endoplasmic reticulum lumen</location>
    </subcellularLocation>
</comment>
<dbReference type="EMBL" id="WUAV01000001">
    <property type="protein sequence ID" value="KAF1769103.1"/>
    <property type="molecule type" value="Genomic_DNA"/>
</dbReference>
<dbReference type="InterPro" id="IPR019734">
    <property type="entry name" value="TPR_rpt"/>
</dbReference>
<dbReference type="SUPFAM" id="SSF48452">
    <property type="entry name" value="TPR-like"/>
    <property type="match status" value="2"/>
</dbReference>
<reference evidence="11 12" key="1">
    <citation type="submission" date="2019-12" db="EMBL/GenBank/DDBJ databases">
        <title>Chromosome-level assembly of the Caenorhabditis remanei genome.</title>
        <authorList>
            <person name="Teterina A.A."/>
            <person name="Willis J.H."/>
            <person name="Phillips P.C."/>
        </authorList>
    </citation>
    <scope>NUCLEOTIDE SEQUENCE [LARGE SCALE GENOMIC DNA]</scope>
    <source>
        <strain evidence="11 12">PX506</strain>
        <tissue evidence="11">Whole organism</tissue>
    </source>
</reference>
<keyword evidence="3" id="KW-0677">Repeat</keyword>
<evidence type="ECO:0000313" key="12">
    <source>
        <dbReference type="Proteomes" id="UP000483820"/>
    </source>
</evidence>
<accession>A0A6A5HSB2</accession>
<feature type="coiled-coil region" evidence="7">
    <location>
        <begin position="120"/>
        <end position="147"/>
    </location>
</feature>
<feature type="repeat" description="TPR" evidence="6">
    <location>
        <begin position="323"/>
        <end position="356"/>
    </location>
</feature>
<feature type="region of interest" description="Disordered" evidence="8">
    <location>
        <begin position="436"/>
        <end position="472"/>
    </location>
</feature>
<dbReference type="GeneID" id="9816418"/>
<feature type="chain" id="PRO_5025625296" description="J domain-containing protein" evidence="9">
    <location>
        <begin position="24"/>
        <end position="488"/>
    </location>
</feature>
<feature type="repeat" description="TPR" evidence="6">
    <location>
        <begin position="205"/>
        <end position="238"/>
    </location>
</feature>
<keyword evidence="5" id="KW-0256">Endoplasmic reticulum</keyword>
<protein>
    <recommendedName>
        <fullName evidence="10">J domain-containing protein</fullName>
    </recommendedName>
</protein>
<keyword evidence="7" id="KW-0175">Coiled coil</keyword>
<dbReference type="PROSITE" id="PS50076">
    <property type="entry name" value="DNAJ_2"/>
    <property type="match status" value="1"/>
</dbReference>
<dbReference type="SMART" id="SM00271">
    <property type="entry name" value="DnaJ"/>
    <property type="match status" value="1"/>
</dbReference>
<dbReference type="PANTHER" id="PTHR44140">
    <property type="entry name" value="LD25575P"/>
    <property type="match status" value="1"/>
</dbReference>
<evidence type="ECO:0000256" key="7">
    <source>
        <dbReference type="SAM" id="Coils"/>
    </source>
</evidence>
<gene>
    <name evidence="11" type="ORF">GCK72_000916</name>
</gene>
<dbReference type="Proteomes" id="UP000483820">
    <property type="component" value="Chromosome I"/>
</dbReference>
<dbReference type="GO" id="GO:0051787">
    <property type="term" value="F:misfolded protein binding"/>
    <property type="evidence" value="ECO:0007669"/>
    <property type="project" value="TreeGrafter"/>
</dbReference>